<dbReference type="InterPro" id="IPR036964">
    <property type="entry name" value="RASGEF_cat_dom_sf"/>
</dbReference>
<sequence length="815" mass="88513">METTPDGGNEAVALKKALEWELSLDSRDLRSHAWYHGPIPRQRAEEIVQREGDFLVRDCVSQPGNYVLTCRTKGPTLHFVINKLLLQPETVYERVQYQFEDDAYDTVPDLITFYVGSGKSISVASGARIQFPCNRTYPLSFYAGKCPQNVAGMAGIRGPSPLNSPSPVPSSPGFRYNPYTQQTSTYRSPMSSPPRTKRETPPRLPSKKQRSQSLTPLHGQGQGGQQRYSSADGVIGGNNGGSADGKTTSNHTKPSRLADTPEKCNSADGVIHTDASTGVRSHAAEEKCSSADGVVAVKSHTARPGSTDSNGLGGTLKSSSQSSLPRSGSLRSSQGKLSSRASSINKEPSEHSLSPCIEGKQFGEDDEQPPSPPPKPIRGGGVGSATLQRRDSIKDSDTQSVQGGSNRGGHGGMTSYHPSGSDSGNGSGDSAQSSATGEELAPPAARGVGGVVLRNPRFIPTSLSSVTLRSHAEIDPIAAEEALMAMQLPTYEQVSRFDLENFNTLLLPFCDCKPLDSGTLNTVRMMLCESGPRVIANHLTRVDIGLILDKDESRKDDPLNCTGLELITLEQGKQYRLDLIERTECMKLLVAVTIFTCQSDLERAETLNKWIQIAVETKTALGNLFGFSSIMLGLSMPQIQKLESTWHTLRQKFTDSAFNFEAKLRPTLNSMNDCSNPQAPNTTIPHILPYVLVKDRTINDVFANTTSPCPTLIASCVTPWETITQDFGFSVLFAHLDAARSFINNISLYKKNAQTIMQDTSRLDPLMEDAFKTEFQMKFLWGSKGALVPAEDRHAKFEHVLTVMAEKYCGDPSAG</sequence>
<name>A0A182KC54_9DIPT</name>
<dbReference type="FunFam" id="3.30.505.10:FF:000013">
    <property type="entry name" value="SH2 domain-containing protein 3C isoform X1"/>
    <property type="match status" value="1"/>
</dbReference>
<keyword evidence="8" id="KW-1185">Reference proteome</keyword>
<dbReference type="Proteomes" id="UP000075881">
    <property type="component" value="Unassembled WGS sequence"/>
</dbReference>
<dbReference type="SMART" id="SM00147">
    <property type="entry name" value="RasGEF"/>
    <property type="match status" value="1"/>
</dbReference>
<dbReference type="AlphaFoldDB" id="A0A182KC54"/>
<evidence type="ECO:0000313" key="7">
    <source>
        <dbReference type="EnsemblMetazoa" id="ACHR008341-PA"/>
    </source>
</evidence>
<feature type="compositionally biased region" description="Basic and acidic residues" evidence="4">
    <location>
        <begin position="388"/>
        <end position="397"/>
    </location>
</feature>
<dbReference type="PRINTS" id="PR00401">
    <property type="entry name" value="SH2DOMAIN"/>
</dbReference>
<evidence type="ECO:0000256" key="2">
    <source>
        <dbReference type="PROSITE-ProRule" id="PRU00168"/>
    </source>
</evidence>
<dbReference type="SUPFAM" id="SSF55550">
    <property type="entry name" value="SH2 domain"/>
    <property type="match status" value="1"/>
</dbReference>
<reference evidence="8" key="1">
    <citation type="submission" date="2013-03" db="EMBL/GenBank/DDBJ databases">
        <title>The Genome Sequence of Anopheles christyi ACHKN1017.</title>
        <authorList>
            <consortium name="The Broad Institute Genomics Platform"/>
            <person name="Neafsey D.E."/>
            <person name="Besansky N."/>
            <person name="Walker B."/>
            <person name="Young S.K."/>
            <person name="Zeng Q."/>
            <person name="Gargeya S."/>
            <person name="Fitzgerald M."/>
            <person name="Haas B."/>
            <person name="Abouelleil A."/>
            <person name="Allen A.W."/>
            <person name="Alvarado L."/>
            <person name="Arachchi H.M."/>
            <person name="Berlin A.M."/>
            <person name="Chapman S.B."/>
            <person name="Gainer-Dewar J."/>
            <person name="Goldberg J."/>
            <person name="Griggs A."/>
            <person name="Gujja S."/>
            <person name="Hansen M."/>
            <person name="Howarth C."/>
            <person name="Imamovic A."/>
            <person name="Ireland A."/>
            <person name="Larimer J."/>
            <person name="McCowan C."/>
            <person name="Murphy C."/>
            <person name="Pearson M."/>
            <person name="Poon T.W."/>
            <person name="Priest M."/>
            <person name="Roberts A."/>
            <person name="Saif S."/>
            <person name="Shea T."/>
            <person name="Sisk P."/>
            <person name="Sykes S."/>
            <person name="Wortman J."/>
            <person name="Nusbaum C."/>
            <person name="Birren B."/>
        </authorList>
    </citation>
    <scope>NUCLEOTIDE SEQUENCE [LARGE SCALE GENOMIC DNA]</scope>
    <source>
        <strain evidence="8">ACHKN1017</strain>
    </source>
</reference>
<dbReference type="GO" id="GO:0005085">
    <property type="term" value="F:guanyl-nucleotide exchange factor activity"/>
    <property type="evidence" value="ECO:0007669"/>
    <property type="project" value="UniProtKB-KW"/>
</dbReference>
<dbReference type="InterPro" id="IPR000980">
    <property type="entry name" value="SH2"/>
</dbReference>
<dbReference type="Pfam" id="PF00017">
    <property type="entry name" value="SH2"/>
    <property type="match status" value="1"/>
</dbReference>
<feature type="region of interest" description="Disordered" evidence="4">
    <location>
        <begin position="157"/>
        <end position="444"/>
    </location>
</feature>
<evidence type="ECO:0000256" key="1">
    <source>
        <dbReference type="ARBA" id="ARBA00022999"/>
    </source>
</evidence>
<reference evidence="7" key="2">
    <citation type="submission" date="2020-05" db="UniProtKB">
        <authorList>
            <consortium name="EnsemblMetazoa"/>
        </authorList>
    </citation>
    <scope>IDENTIFICATION</scope>
    <source>
        <strain evidence="7">ACHKN1017</strain>
    </source>
</reference>
<dbReference type="PROSITE" id="PS50009">
    <property type="entry name" value="RASGEF_CAT"/>
    <property type="match status" value="1"/>
</dbReference>
<dbReference type="GO" id="GO:0007264">
    <property type="term" value="P:small GTPase-mediated signal transduction"/>
    <property type="evidence" value="ECO:0007669"/>
    <property type="project" value="InterPro"/>
</dbReference>
<dbReference type="InterPro" id="IPR036860">
    <property type="entry name" value="SH2_dom_sf"/>
</dbReference>
<protein>
    <recommendedName>
        <fullName evidence="9">SH2 domain-containing protein</fullName>
    </recommendedName>
</protein>
<feature type="compositionally biased region" description="Low complexity" evidence="4">
    <location>
        <begin position="419"/>
        <end position="435"/>
    </location>
</feature>
<evidence type="ECO:0000259" key="6">
    <source>
        <dbReference type="PROSITE" id="PS50009"/>
    </source>
</evidence>
<dbReference type="PROSITE" id="PS50001">
    <property type="entry name" value="SH2"/>
    <property type="match status" value="1"/>
</dbReference>
<organism evidence="7 8">
    <name type="scientific">Anopheles christyi</name>
    <dbReference type="NCBI Taxonomy" id="43041"/>
    <lineage>
        <taxon>Eukaryota</taxon>
        <taxon>Metazoa</taxon>
        <taxon>Ecdysozoa</taxon>
        <taxon>Arthropoda</taxon>
        <taxon>Hexapoda</taxon>
        <taxon>Insecta</taxon>
        <taxon>Pterygota</taxon>
        <taxon>Neoptera</taxon>
        <taxon>Endopterygota</taxon>
        <taxon>Diptera</taxon>
        <taxon>Nematocera</taxon>
        <taxon>Culicoidea</taxon>
        <taxon>Culicidae</taxon>
        <taxon>Anophelinae</taxon>
        <taxon>Anopheles</taxon>
    </lineage>
</organism>
<dbReference type="FunFam" id="1.10.840.10:FF:000015">
    <property type="entry name" value="Uncharacterized protein, isoform A"/>
    <property type="match status" value="1"/>
</dbReference>
<dbReference type="Gene3D" id="1.10.840.10">
    <property type="entry name" value="Ras guanine-nucleotide exchange factors catalytic domain"/>
    <property type="match status" value="1"/>
</dbReference>
<dbReference type="PANTHER" id="PTHR14247">
    <property type="entry name" value="BREAST CANCER ANTI-ESTROGEN RESISTANCE PROTEIN 3 HOMOLOG-LIKE PROTEIN"/>
    <property type="match status" value="1"/>
</dbReference>
<keyword evidence="1 3" id="KW-0727">SH2 domain</keyword>
<dbReference type="GO" id="GO:0001784">
    <property type="term" value="F:phosphotyrosine residue binding"/>
    <property type="evidence" value="ECO:0007669"/>
    <property type="project" value="InterPro"/>
</dbReference>
<dbReference type="EnsemblMetazoa" id="ACHR008341-RA">
    <property type="protein sequence ID" value="ACHR008341-PA"/>
    <property type="gene ID" value="ACHR008341"/>
</dbReference>
<evidence type="ECO:0000313" key="8">
    <source>
        <dbReference type="Proteomes" id="UP000075881"/>
    </source>
</evidence>
<dbReference type="InterPro" id="IPR023578">
    <property type="entry name" value="Ras_GEF_dom_sf"/>
</dbReference>
<evidence type="ECO:0000256" key="4">
    <source>
        <dbReference type="SAM" id="MobiDB-lite"/>
    </source>
</evidence>
<dbReference type="STRING" id="43041.A0A182KC54"/>
<feature type="compositionally biased region" description="Polar residues" evidence="4">
    <location>
        <begin position="178"/>
        <end position="194"/>
    </location>
</feature>
<dbReference type="Gene3D" id="3.30.505.10">
    <property type="entry name" value="SH2 domain"/>
    <property type="match status" value="1"/>
</dbReference>
<evidence type="ECO:0008006" key="9">
    <source>
        <dbReference type="Google" id="ProtNLM"/>
    </source>
</evidence>
<dbReference type="InterPro" id="IPR001895">
    <property type="entry name" value="RASGEF_cat_dom"/>
</dbReference>
<dbReference type="PANTHER" id="PTHR14247:SF8">
    <property type="entry name" value="RAS-GEF DOMAIN-CONTAINING PROTEIN"/>
    <property type="match status" value="1"/>
</dbReference>
<dbReference type="CDD" id="cd10337">
    <property type="entry name" value="SH2_BCAR3"/>
    <property type="match status" value="1"/>
</dbReference>
<dbReference type="InterPro" id="IPR051853">
    <property type="entry name" value="SH2-Ras-GEF_adapter"/>
</dbReference>
<accession>A0A182KC54</accession>
<feature type="domain" description="Ras-GEF" evidence="6">
    <location>
        <begin position="531"/>
        <end position="766"/>
    </location>
</feature>
<feature type="compositionally biased region" description="Polar residues" evidence="4">
    <location>
        <begin position="336"/>
        <end position="346"/>
    </location>
</feature>
<dbReference type="SUPFAM" id="SSF48366">
    <property type="entry name" value="Ras GEF"/>
    <property type="match status" value="1"/>
</dbReference>
<dbReference type="VEuPathDB" id="VectorBase:ACHR008341"/>
<dbReference type="Pfam" id="PF00617">
    <property type="entry name" value="RasGEF"/>
    <property type="match status" value="1"/>
</dbReference>
<feature type="compositionally biased region" description="Gly residues" evidence="4">
    <location>
        <begin position="234"/>
        <end position="243"/>
    </location>
</feature>
<dbReference type="SMART" id="SM00252">
    <property type="entry name" value="SH2"/>
    <property type="match status" value="1"/>
</dbReference>
<evidence type="ECO:0000256" key="3">
    <source>
        <dbReference type="PROSITE-ProRule" id="PRU00191"/>
    </source>
</evidence>
<evidence type="ECO:0000259" key="5">
    <source>
        <dbReference type="PROSITE" id="PS50001"/>
    </source>
</evidence>
<keyword evidence="2" id="KW-0344">Guanine-nucleotide releasing factor</keyword>
<feature type="domain" description="SH2" evidence="5">
    <location>
        <begin position="34"/>
        <end position="133"/>
    </location>
</feature>
<dbReference type="InterPro" id="IPR044102">
    <property type="entry name" value="SH2_SHEP1/BCAR3/NSP1"/>
</dbReference>
<feature type="compositionally biased region" description="Low complexity" evidence="4">
    <location>
        <begin position="315"/>
        <end position="335"/>
    </location>
</feature>
<proteinExistence type="predicted"/>